<dbReference type="InterPro" id="IPR007372">
    <property type="entry name" value="Lipid/polyisoprenoid-bd_YceI"/>
</dbReference>
<evidence type="ECO:0000313" key="3">
    <source>
        <dbReference type="EMBL" id="PPU78505.1"/>
    </source>
</evidence>
<evidence type="ECO:0000313" key="4">
    <source>
        <dbReference type="EMBL" id="WDM71523.1"/>
    </source>
</evidence>
<proteinExistence type="predicted"/>
<evidence type="ECO:0000313" key="5">
    <source>
        <dbReference type="Proteomes" id="UP000239561"/>
    </source>
</evidence>
<dbReference type="InterPro" id="IPR036761">
    <property type="entry name" value="TTHA0802/YceI-like_sf"/>
</dbReference>
<dbReference type="Proteomes" id="UP001214201">
    <property type="component" value="Chromosome"/>
</dbReference>
<feature type="domain" description="Lipid/polyisoprenoid-binding YceI-like" evidence="2">
    <location>
        <begin position="25"/>
        <end position="185"/>
    </location>
</feature>
<dbReference type="Pfam" id="PF04264">
    <property type="entry name" value="YceI"/>
    <property type="match status" value="1"/>
</dbReference>
<dbReference type="Gene3D" id="2.40.128.110">
    <property type="entry name" value="Lipid/polyisoprenoid-binding, YceI-like"/>
    <property type="match status" value="1"/>
</dbReference>
<gene>
    <name evidence="4" type="ORF">K6978_19750</name>
    <name evidence="3" type="ORF">XcuCFBP2542_02135</name>
</gene>
<accession>A0A2S7DXK6</accession>
<dbReference type="SMART" id="SM00867">
    <property type="entry name" value="YceI"/>
    <property type="match status" value="1"/>
</dbReference>
<sequence>MSLSLRWVAWLALWAALPCLAQQQVHVIDPAQSRFGFEIRTRFGMRIEGLFPRFHGEVVELADGREQVRFRLDATQVEIPGKDRYTGWMRGEDFFDVARYPVVEFESLPYTRGVVTQGGDILGNLTIRGITHMETLHVASAECARPGYDCEVISRGTVLRGRYGMNAWQMALGDRVTFILRGRLQEARRP</sequence>
<evidence type="ECO:0000259" key="2">
    <source>
        <dbReference type="SMART" id="SM00867"/>
    </source>
</evidence>
<dbReference type="Proteomes" id="UP000239561">
    <property type="component" value="Unassembled WGS sequence"/>
</dbReference>
<dbReference type="RefSeq" id="WP_104601965.1">
    <property type="nucleotide sequence ID" value="NZ_CP082213.1"/>
</dbReference>
<name>A0A2S7DXK6_9XANT</name>
<protein>
    <submittedName>
        <fullName evidence="4">YceI family protein</fullName>
    </submittedName>
</protein>
<reference evidence="3 5" key="1">
    <citation type="submission" date="2016-08" db="EMBL/GenBank/DDBJ databases">
        <authorList>
            <person name="Seilhamer J.J."/>
        </authorList>
    </citation>
    <scope>NUCLEOTIDE SEQUENCE [LARGE SCALE GENOMIC DNA]</scope>
    <source>
        <strain evidence="3 5">CFBP2542</strain>
    </source>
</reference>
<dbReference type="AlphaFoldDB" id="A0A2S7DXK6"/>
<dbReference type="SUPFAM" id="SSF101874">
    <property type="entry name" value="YceI-like"/>
    <property type="match status" value="1"/>
</dbReference>
<organism evidence="3 5">
    <name type="scientific">Xanthomonas cucurbitae</name>
    <dbReference type="NCBI Taxonomy" id="56453"/>
    <lineage>
        <taxon>Bacteria</taxon>
        <taxon>Pseudomonadati</taxon>
        <taxon>Pseudomonadota</taxon>
        <taxon>Gammaproteobacteria</taxon>
        <taxon>Lysobacterales</taxon>
        <taxon>Lysobacteraceae</taxon>
        <taxon>Xanthomonas</taxon>
    </lineage>
</organism>
<dbReference type="PANTHER" id="PTHR34406">
    <property type="entry name" value="PROTEIN YCEI"/>
    <property type="match status" value="1"/>
</dbReference>
<dbReference type="EMBL" id="MDED01000002">
    <property type="protein sequence ID" value="PPU78505.1"/>
    <property type="molecule type" value="Genomic_DNA"/>
</dbReference>
<evidence type="ECO:0000313" key="6">
    <source>
        <dbReference type="Proteomes" id="UP001214201"/>
    </source>
</evidence>
<feature type="signal peptide" evidence="1">
    <location>
        <begin position="1"/>
        <end position="21"/>
    </location>
</feature>
<evidence type="ECO:0000256" key="1">
    <source>
        <dbReference type="SAM" id="SignalP"/>
    </source>
</evidence>
<dbReference type="EMBL" id="CP082214">
    <property type="protein sequence ID" value="WDM71523.1"/>
    <property type="molecule type" value="Genomic_DNA"/>
</dbReference>
<dbReference type="PANTHER" id="PTHR34406:SF1">
    <property type="entry name" value="PROTEIN YCEI"/>
    <property type="match status" value="1"/>
</dbReference>
<feature type="chain" id="PRO_5015590440" evidence="1">
    <location>
        <begin position="22"/>
        <end position="190"/>
    </location>
</feature>
<keyword evidence="6" id="KW-1185">Reference proteome</keyword>
<keyword evidence="1" id="KW-0732">Signal</keyword>
<reference evidence="4 6" key="2">
    <citation type="submission" date="2021-08" db="EMBL/GenBank/DDBJ databases">
        <title>Genome sequences of Xanthomonas cucurbitae isolates from 5 Midwestern US states.</title>
        <authorList>
            <person name="Hind S.R."/>
        </authorList>
    </citation>
    <scope>NUCLEOTIDE SEQUENCE [LARGE SCALE GENOMIC DNA]</scope>
    <source>
        <strain evidence="4 6">OH_261</strain>
    </source>
</reference>